<dbReference type="PANTHER" id="PTHR40106:SF1">
    <property type="entry name" value="INNER MEMBRANE PROTEIN RCLC"/>
    <property type="match status" value="1"/>
</dbReference>
<feature type="transmembrane region" description="Helical" evidence="1">
    <location>
        <begin position="137"/>
        <end position="157"/>
    </location>
</feature>
<proteinExistence type="predicted"/>
<dbReference type="RefSeq" id="WP_181580438.1">
    <property type="nucleotide sequence ID" value="NZ_CP059399.1"/>
</dbReference>
<feature type="transmembrane region" description="Helical" evidence="1">
    <location>
        <begin position="72"/>
        <end position="92"/>
    </location>
</feature>
<organism evidence="2 3">
    <name type="scientific">Nocardia huaxiensis</name>
    <dbReference type="NCBI Taxonomy" id="2755382"/>
    <lineage>
        <taxon>Bacteria</taxon>
        <taxon>Bacillati</taxon>
        <taxon>Actinomycetota</taxon>
        <taxon>Actinomycetes</taxon>
        <taxon>Mycobacteriales</taxon>
        <taxon>Nocardiaceae</taxon>
        <taxon>Nocardia</taxon>
    </lineage>
</organism>
<dbReference type="InterPro" id="IPR016865">
    <property type="entry name" value="RclC"/>
</dbReference>
<dbReference type="GO" id="GO:0005886">
    <property type="term" value="C:plasma membrane"/>
    <property type="evidence" value="ECO:0007669"/>
    <property type="project" value="TreeGrafter"/>
</dbReference>
<gene>
    <name evidence="2" type="ORF">H0264_28680</name>
</gene>
<sequence>MNTTTPTPRRYLPTPDTGRTVDRLGSLLACCGVIAALAWIGAMKFTAEEAAAIEPLVSGSPLMSWLYDVADLRTVSAAIGVIELVTATLLLLGIRSARAGVAGGLLATGTFLLTLSFLVTSTSYAPTPPFLSPGGSFLIKDLALLGASLMILGRSWVRLTTR</sequence>
<dbReference type="AlphaFoldDB" id="A0A7D6V8X6"/>
<keyword evidence="3" id="KW-1185">Reference proteome</keyword>
<evidence type="ECO:0000313" key="2">
    <source>
        <dbReference type="EMBL" id="QLY29233.1"/>
    </source>
</evidence>
<keyword evidence="1" id="KW-0472">Membrane</keyword>
<keyword evidence="1" id="KW-1133">Transmembrane helix</keyword>
<protein>
    <submittedName>
        <fullName evidence="2">DUF417 family protein</fullName>
    </submittedName>
</protein>
<feature type="transmembrane region" description="Helical" evidence="1">
    <location>
        <begin position="21"/>
        <end position="40"/>
    </location>
</feature>
<name>A0A7D6V8X6_9NOCA</name>
<keyword evidence="1" id="KW-0812">Transmembrane</keyword>
<dbReference type="Proteomes" id="UP000515512">
    <property type="component" value="Chromosome"/>
</dbReference>
<dbReference type="KEGG" id="nhu:H0264_28680"/>
<dbReference type="Pfam" id="PF04224">
    <property type="entry name" value="DUF417"/>
    <property type="match status" value="1"/>
</dbReference>
<dbReference type="EMBL" id="CP059399">
    <property type="protein sequence ID" value="QLY29233.1"/>
    <property type="molecule type" value="Genomic_DNA"/>
</dbReference>
<evidence type="ECO:0000256" key="1">
    <source>
        <dbReference type="SAM" id="Phobius"/>
    </source>
</evidence>
<dbReference type="GO" id="GO:1901530">
    <property type="term" value="P:response to hypochlorite"/>
    <property type="evidence" value="ECO:0007669"/>
    <property type="project" value="TreeGrafter"/>
</dbReference>
<dbReference type="InterPro" id="IPR007339">
    <property type="entry name" value="RclC-like"/>
</dbReference>
<accession>A0A7D6V8X6</accession>
<evidence type="ECO:0000313" key="3">
    <source>
        <dbReference type="Proteomes" id="UP000515512"/>
    </source>
</evidence>
<dbReference type="PANTHER" id="PTHR40106">
    <property type="entry name" value="INNER MEMBRANE PROTEIN RCLC"/>
    <property type="match status" value="1"/>
</dbReference>
<dbReference type="PIRSF" id="PIRSF028065">
    <property type="entry name" value="UCP028065"/>
    <property type="match status" value="1"/>
</dbReference>
<reference evidence="2 3" key="1">
    <citation type="submission" date="2020-07" db="EMBL/GenBank/DDBJ databases">
        <authorList>
            <person name="Zhuang K."/>
            <person name="Ran Y."/>
        </authorList>
    </citation>
    <scope>NUCLEOTIDE SEQUENCE [LARGE SCALE GENOMIC DNA]</scope>
    <source>
        <strain evidence="2 3">WCH-YHL-001</strain>
    </source>
</reference>
<feature type="transmembrane region" description="Helical" evidence="1">
    <location>
        <begin position="104"/>
        <end position="125"/>
    </location>
</feature>